<dbReference type="GeneID" id="92716282"/>
<dbReference type="Proteomes" id="UP000320585">
    <property type="component" value="Chromosome"/>
</dbReference>
<reference evidence="5" key="1">
    <citation type="submission" date="2019-05" db="EMBL/GenBank/DDBJ databases">
        <title>Complete genome sequencing of Dialister sp. strain 5BBH33.</title>
        <authorList>
            <person name="Sakamoto M."/>
            <person name="Murakami T."/>
            <person name="Mori H."/>
        </authorList>
    </citation>
    <scope>NUCLEOTIDE SEQUENCE [LARGE SCALE GENOMIC DNA]</scope>
    <source>
        <strain evidence="5">5BBH33</strain>
    </source>
</reference>
<feature type="coiled-coil region" evidence="1">
    <location>
        <begin position="492"/>
        <end position="519"/>
    </location>
</feature>
<sequence>MKIIDLRLDHYGIYRKASWKPSQNSLNVIMGENESGKTTMLRFIRDMIFGYGRGKWQGKTGSIEFVRSDGQEYKVIRDEKERWFENSDHVKFEEELPALWWHGLNRFMYEKIFAIGLEDLQGLSFLSNDSVRSRFFMLQGGDKISTVKKLAHDNKEKLLVSSPQGKRKINLLIGELDDVSQQLDALANQEKDFSDLQKKQDLLKKQIEELQQKLNADKEKDRTLEKRLGAWEYYKRACEIKRQLDLSMQVKMFPTNGKDKWNEIMNRMKSIHDQKESLQAKLDEYTPIEKEKVIPWAGMADELEKLYVDIGQWRQTIEDADRLEKEHKNWEIDFVNMGYQLPLWDHPLDLKEPCVNVNWEEGRRLAQSVGVRKNELYFWQQREPEVEQLEDKPENSDTEQSENEWKNFEEMAKSLEGILHQRTDINHSIEEAQSRKDRKYTVWFWIGICLIAASAASVVAFYMAMIGYAALYGAAAGIVLGAVALMVNSHIVNKKAHLLQKYNDELADLEAKRKDIASHFPGQVPESVEDLQAFQNLVQQKRTDFYKDQARRQAVSWKRETVRKQQAQHEKWVTEGKELNEKAQQINTEWSKWLKANKLPETDAENLSLLQEQWQRIFSEEGKGKILALRLEHIDAKLDAFAKRAVSIIRSSGIDYPVTPDSIADIYEENQRRMLEWQGILEKNRQHEAYQKEMAKLNDSWNSCQNEAKVLMDLVNAKNAEEFAEKVEAYEHHDQILKEWKTVQQDLRLYAGSEESFTQLWDSLKTGQYDDWMSEHQKLSKCIAEEDSELGELRKNQGAVENEIFRLADDNTITETLQKKEKIEAELKSALEEWLVYMYLEKVLEKTQSAYESGKQPKIIEKANGFLREMTHGRYTLTVSSDGKDIGIIDKDNQVRDPKIWSSGTGDQVYLAIRLAMALSFGEQIEPLPIVLDDIFVRFDEKRQEDTLRFLMDLGKTQQIFLFTCHAQTMKIAKRIGEEKNTGKFIYLKSGEIFELAQA</sequence>
<keyword evidence="2" id="KW-0812">Transmembrane</keyword>
<dbReference type="InterPro" id="IPR038734">
    <property type="entry name" value="YhaN_AAA"/>
</dbReference>
<name>A0A8E4DFL4_9FIRM</name>
<feature type="transmembrane region" description="Helical" evidence="2">
    <location>
        <begin position="469"/>
        <end position="487"/>
    </location>
</feature>
<gene>
    <name evidence="4" type="primary">yhaN</name>
    <name evidence="4" type="ORF">Dia5BBH33_10670</name>
</gene>
<dbReference type="OrthoDB" id="9764467at2"/>
<keyword evidence="5" id="KW-1185">Reference proteome</keyword>
<dbReference type="AlphaFoldDB" id="A0A8E4DFL4"/>
<evidence type="ECO:0000256" key="2">
    <source>
        <dbReference type="SAM" id="Phobius"/>
    </source>
</evidence>
<feature type="domain" description="YhaN AAA" evidence="3">
    <location>
        <begin position="1"/>
        <end position="126"/>
    </location>
</feature>
<dbReference type="PANTHER" id="PTHR41259:SF1">
    <property type="entry name" value="DOUBLE-STRAND BREAK REPAIR RAD50 ATPASE, PUTATIVE-RELATED"/>
    <property type="match status" value="1"/>
</dbReference>
<protein>
    <recommendedName>
        <fullName evidence="3">YhaN AAA domain-containing protein</fullName>
    </recommendedName>
</protein>
<dbReference type="InterPro" id="IPR027417">
    <property type="entry name" value="P-loop_NTPase"/>
</dbReference>
<evidence type="ECO:0000259" key="3">
    <source>
        <dbReference type="Pfam" id="PF13514"/>
    </source>
</evidence>
<evidence type="ECO:0000256" key="1">
    <source>
        <dbReference type="SAM" id="Coils"/>
    </source>
</evidence>
<feature type="coiled-coil region" evidence="1">
    <location>
        <begin position="169"/>
        <end position="227"/>
    </location>
</feature>
<keyword evidence="2" id="KW-0472">Membrane</keyword>
<dbReference type="EMBL" id="AP019697">
    <property type="protein sequence ID" value="BBK25132.1"/>
    <property type="molecule type" value="Genomic_DNA"/>
</dbReference>
<accession>A0A8E4DFL4</accession>
<keyword evidence="2" id="KW-1133">Transmembrane helix</keyword>
<proteinExistence type="predicted"/>
<dbReference type="Pfam" id="PF13514">
    <property type="entry name" value="AAA_27"/>
    <property type="match status" value="1"/>
</dbReference>
<dbReference type="PANTHER" id="PTHR41259">
    <property type="entry name" value="DOUBLE-STRAND BREAK REPAIR RAD50 ATPASE, PUTATIVE-RELATED"/>
    <property type="match status" value="1"/>
</dbReference>
<organism evidence="4 5">
    <name type="scientific">Dialister hominis</name>
    <dbReference type="NCBI Taxonomy" id="2582419"/>
    <lineage>
        <taxon>Bacteria</taxon>
        <taxon>Bacillati</taxon>
        <taxon>Bacillota</taxon>
        <taxon>Negativicutes</taxon>
        <taxon>Veillonellales</taxon>
        <taxon>Veillonellaceae</taxon>
        <taxon>Dialister</taxon>
    </lineage>
</organism>
<dbReference type="Gene3D" id="3.40.50.300">
    <property type="entry name" value="P-loop containing nucleotide triphosphate hydrolases"/>
    <property type="match status" value="2"/>
</dbReference>
<evidence type="ECO:0000313" key="4">
    <source>
        <dbReference type="EMBL" id="BBK25132.1"/>
    </source>
</evidence>
<keyword evidence="1" id="KW-0175">Coiled coil</keyword>
<dbReference type="KEGG" id="dho:Dia5BBH33_10670"/>
<dbReference type="SUPFAM" id="SSF52540">
    <property type="entry name" value="P-loop containing nucleoside triphosphate hydrolases"/>
    <property type="match status" value="1"/>
</dbReference>
<dbReference type="RefSeq" id="WP_108849666.1">
    <property type="nucleotide sequence ID" value="NZ_AP019697.1"/>
</dbReference>
<feature type="transmembrane region" description="Helical" evidence="2">
    <location>
        <begin position="442"/>
        <end position="463"/>
    </location>
</feature>
<evidence type="ECO:0000313" key="5">
    <source>
        <dbReference type="Proteomes" id="UP000320585"/>
    </source>
</evidence>